<dbReference type="Pfam" id="PF00651">
    <property type="entry name" value="BTB"/>
    <property type="match status" value="1"/>
</dbReference>
<evidence type="ECO:0000313" key="2">
    <source>
        <dbReference type="EMBL" id="RHZ60893.1"/>
    </source>
</evidence>
<accession>A0A397HI56</accession>
<dbReference type="AlphaFoldDB" id="A0A397HI56"/>
<keyword evidence="3" id="KW-1185">Reference proteome</keyword>
<sequence>MTTKFLDRLSNDLTQLLEDPIDYNVPNNQIFKIHSYILQSRSPYFKKKFNETPFNDDHVKVLKPHDISVKVFDIIIKYIYDGIISLEKLKFAQFYQTSYQVKNFNKIQDFCNDIITKHPNTIFESENFLTLPEDALISIIKRDDLQLEESKVWEYVIRWGKAKNTILPTNIEEWKSDDFITLKQCLPHIRYFNISNIDVLDKLFRIYKFSKQNYG</sequence>
<comment type="caution">
    <text evidence="2">The sequence shown here is derived from an EMBL/GenBank/DDBJ whole genome shotgun (WGS) entry which is preliminary data.</text>
</comment>
<dbReference type="Proteomes" id="UP000266861">
    <property type="component" value="Unassembled WGS sequence"/>
</dbReference>
<dbReference type="PROSITE" id="PS50097">
    <property type="entry name" value="BTB"/>
    <property type="match status" value="1"/>
</dbReference>
<dbReference type="PANTHER" id="PTHR46306:SF1">
    <property type="entry name" value="BTB_POZ DOMAIN-CONTAINING PROTEIN 9"/>
    <property type="match status" value="1"/>
</dbReference>
<proteinExistence type="predicted"/>
<dbReference type="InterPro" id="IPR052407">
    <property type="entry name" value="BTB_POZ_domain_cont_9"/>
</dbReference>
<dbReference type="EMBL" id="PQFF01000320">
    <property type="protein sequence ID" value="RHZ60893.1"/>
    <property type="molecule type" value="Genomic_DNA"/>
</dbReference>
<organism evidence="2 3">
    <name type="scientific">Diversispora epigaea</name>
    <dbReference type="NCBI Taxonomy" id="1348612"/>
    <lineage>
        <taxon>Eukaryota</taxon>
        <taxon>Fungi</taxon>
        <taxon>Fungi incertae sedis</taxon>
        <taxon>Mucoromycota</taxon>
        <taxon>Glomeromycotina</taxon>
        <taxon>Glomeromycetes</taxon>
        <taxon>Diversisporales</taxon>
        <taxon>Diversisporaceae</taxon>
        <taxon>Diversispora</taxon>
    </lineage>
</organism>
<dbReference type="Gene3D" id="3.30.710.10">
    <property type="entry name" value="Potassium Channel Kv1.1, Chain A"/>
    <property type="match status" value="1"/>
</dbReference>
<evidence type="ECO:0000313" key="3">
    <source>
        <dbReference type="Proteomes" id="UP000266861"/>
    </source>
</evidence>
<dbReference type="InterPro" id="IPR000210">
    <property type="entry name" value="BTB/POZ_dom"/>
</dbReference>
<dbReference type="GO" id="GO:0005737">
    <property type="term" value="C:cytoplasm"/>
    <property type="evidence" value="ECO:0007669"/>
    <property type="project" value="TreeGrafter"/>
</dbReference>
<dbReference type="InterPro" id="IPR011333">
    <property type="entry name" value="SKP1/BTB/POZ_sf"/>
</dbReference>
<dbReference type="STRING" id="1348612.A0A397HI56"/>
<dbReference type="SUPFAM" id="SSF54695">
    <property type="entry name" value="POZ domain"/>
    <property type="match status" value="1"/>
</dbReference>
<dbReference type="CDD" id="cd18186">
    <property type="entry name" value="BTB_POZ_ZBTB_KLHL-like"/>
    <property type="match status" value="1"/>
</dbReference>
<protein>
    <recommendedName>
        <fullName evidence="1">BTB domain-containing protein</fullName>
    </recommendedName>
</protein>
<dbReference type="Gene3D" id="1.25.40.420">
    <property type="match status" value="1"/>
</dbReference>
<gene>
    <name evidence="2" type="ORF">Glove_350g34</name>
</gene>
<evidence type="ECO:0000259" key="1">
    <source>
        <dbReference type="PROSITE" id="PS50097"/>
    </source>
</evidence>
<feature type="domain" description="BTB" evidence="1">
    <location>
        <begin position="11"/>
        <end position="88"/>
    </location>
</feature>
<dbReference type="PANTHER" id="PTHR46306">
    <property type="entry name" value="BTB/POZ DOMAIN-CONTAINING PROTEIN 9"/>
    <property type="match status" value="1"/>
</dbReference>
<reference evidence="2 3" key="1">
    <citation type="submission" date="2018-08" db="EMBL/GenBank/DDBJ databases">
        <title>Genome and evolution of the arbuscular mycorrhizal fungus Diversispora epigaea (formerly Glomus versiforme) and its bacterial endosymbionts.</title>
        <authorList>
            <person name="Sun X."/>
            <person name="Fei Z."/>
            <person name="Harrison M."/>
        </authorList>
    </citation>
    <scope>NUCLEOTIDE SEQUENCE [LARGE SCALE GENOMIC DNA]</scope>
    <source>
        <strain evidence="2 3">IT104</strain>
    </source>
</reference>
<name>A0A397HI56_9GLOM</name>
<dbReference type="OrthoDB" id="45365at2759"/>